<organism evidence="4 5">
    <name type="scientific">Cinchona calisaya</name>
    <dbReference type="NCBI Taxonomy" id="153742"/>
    <lineage>
        <taxon>Eukaryota</taxon>
        <taxon>Viridiplantae</taxon>
        <taxon>Streptophyta</taxon>
        <taxon>Embryophyta</taxon>
        <taxon>Tracheophyta</taxon>
        <taxon>Spermatophyta</taxon>
        <taxon>Magnoliopsida</taxon>
        <taxon>eudicotyledons</taxon>
        <taxon>Gunneridae</taxon>
        <taxon>Pentapetalae</taxon>
        <taxon>asterids</taxon>
        <taxon>lamiids</taxon>
        <taxon>Gentianales</taxon>
        <taxon>Rubiaceae</taxon>
        <taxon>Cinchonoideae</taxon>
        <taxon>Cinchoneae</taxon>
        <taxon>Cinchona</taxon>
    </lineage>
</organism>
<evidence type="ECO:0000313" key="5">
    <source>
        <dbReference type="Proteomes" id="UP001630127"/>
    </source>
</evidence>
<keyword evidence="5" id="KW-1185">Reference proteome</keyword>
<keyword evidence="1" id="KW-0560">Oxidoreductase</keyword>
<dbReference type="AlphaFoldDB" id="A0ABD3ABG6"/>
<dbReference type="InterPro" id="IPR001017">
    <property type="entry name" value="DH_E1"/>
</dbReference>
<dbReference type="PANTHER" id="PTHR43380:SF1">
    <property type="entry name" value="2-OXOISOVALERATE DEHYDROGENASE SUBUNIT ALPHA, MITOCHONDRIAL"/>
    <property type="match status" value="1"/>
</dbReference>
<dbReference type="Proteomes" id="UP001630127">
    <property type="component" value="Unassembled WGS sequence"/>
</dbReference>
<feature type="compositionally biased region" description="Acidic residues" evidence="2">
    <location>
        <begin position="11"/>
        <end position="20"/>
    </location>
</feature>
<dbReference type="Pfam" id="PF00676">
    <property type="entry name" value="E1_dh"/>
    <property type="match status" value="1"/>
</dbReference>
<evidence type="ECO:0000313" key="4">
    <source>
        <dbReference type="EMBL" id="KAL3528251.1"/>
    </source>
</evidence>
<sequence length="307" mass="34743">MKIGEQIELASSDEDNDENQASDFPGERVAFTPKMNFISQSSGKRIPCYRVLDDDGYNIAGTIYEQVSKEVAVRMYSVMVTLQIMDTISYKMQRQGQIILLSHLKQRRGNQYSICSSISPDNVVLPQYHEPGVLLWHGFFLQEFSNQCFGNKADYRKGRHMPMHYGSQKHNYFTVSSSIATQLPQAAGVAYSLKMDKNDACVVTYIGDGGTTEGDFHDALNFTVIIEVTVTFICHNDGDEDESELHGNIRKQLLQAIQLADKTEKPPLANLFSDVYEDKPPNLQEQEKSLRETIKKHPQDYLSDVPL</sequence>
<dbReference type="PANTHER" id="PTHR43380">
    <property type="entry name" value="2-OXOISOVALERATE DEHYDROGENASE SUBUNIT ALPHA, MITOCHONDRIAL"/>
    <property type="match status" value="1"/>
</dbReference>
<dbReference type="InterPro" id="IPR050771">
    <property type="entry name" value="Alpha-ketoacid_DH_E1_comp"/>
</dbReference>
<protein>
    <recommendedName>
        <fullName evidence="3">Dehydrogenase E1 component domain-containing protein</fullName>
    </recommendedName>
</protein>
<feature type="region of interest" description="Disordered" evidence="2">
    <location>
        <begin position="273"/>
        <end position="296"/>
    </location>
</feature>
<proteinExistence type="predicted"/>
<feature type="compositionally biased region" description="Basic and acidic residues" evidence="2">
    <location>
        <begin position="276"/>
        <end position="296"/>
    </location>
</feature>
<name>A0ABD3ABG6_9GENT</name>
<feature type="region of interest" description="Disordered" evidence="2">
    <location>
        <begin position="1"/>
        <end position="25"/>
    </location>
</feature>
<dbReference type="InterPro" id="IPR029061">
    <property type="entry name" value="THDP-binding"/>
</dbReference>
<reference evidence="4 5" key="1">
    <citation type="submission" date="2024-11" db="EMBL/GenBank/DDBJ databases">
        <title>A near-complete genome assembly of Cinchona calisaya.</title>
        <authorList>
            <person name="Lian D.C."/>
            <person name="Zhao X.W."/>
            <person name="Wei L."/>
        </authorList>
    </citation>
    <scope>NUCLEOTIDE SEQUENCE [LARGE SCALE GENOMIC DNA]</scope>
    <source>
        <tissue evidence="4">Nenye</tissue>
    </source>
</reference>
<accession>A0ABD3ABG6</accession>
<comment type="caution">
    <text evidence="4">The sequence shown here is derived from an EMBL/GenBank/DDBJ whole genome shotgun (WGS) entry which is preliminary data.</text>
</comment>
<evidence type="ECO:0000259" key="3">
    <source>
        <dbReference type="Pfam" id="PF00676"/>
    </source>
</evidence>
<dbReference type="Gene3D" id="3.40.50.970">
    <property type="match status" value="2"/>
</dbReference>
<evidence type="ECO:0000256" key="2">
    <source>
        <dbReference type="SAM" id="MobiDB-lite"/>
    </source>
</evidence>
<dbReference type="GO" id="GO:0016491">
    <property type="term" value="F:oxidoreductase activity"/>
    <property type="evidence" value="ECO:0007669"/>
    <property type="project" value="UniProtKB-KW"/>
</dbReference>
<dbReference type="SUPFAM" id="SSF52518">
    <property type="entry name" value="Thiamin diphosphate-binding fold (THDP-binding)"/>
    <property type="match status" value="1"/>
</dbReference>
<gene>
    <name evidence="4" type="ORF">ACH5RR_012907</name>
</gene>
<feature type="domain" description="Dehydrogenase E1 component" evidence="3">
    <location>
        <begin position="77"/>
        <end position="237"/>
    </location>
</feature>
<dbReference type="EMBL" id="JBJUIK010000005">
    <property type="protein sequence ID" value="KAL3528251.1"/>
    <property type="molecule type" value="Genomic_DNA"/>
</dbReference>
<evidence type="ECO:0000256" key="1">
    <source>
        <dbReference type="ARBA" id="ARBA00023002"/>
    </source>
</evidence>